<name>A0A0C9N1E1_SPHPI</name>
<keyword evidence="1" id="KW-0472">Membrane</keyword>
<dbReference type="Pfam" id="PF07811">
    <property type="entry name" value="TadE"/>
    <property type="match status" value="1"/>
</dbReference>
<comment type="caution">
    <text evidence="3">The sequence shown here is derived from an EMBL/GenBank/DDBJ whole genome shotgun (WGS) entry which is preliminary data.</text>
</comment>
<accession>A0A0C9N1E1</accession>
<dbReference type="Proteomes" id="UP000032025">
    <property type="component" value="Unassembled WGS sequence"/>
</dbReference>
<feature type="transmembrane region" description="Helical" evidence="1">
    <location>
        <begin position="21"/>
        <end position="40"/>
    </location>
</feature>
<evidence type="ECO:0000256" key="1">
    <source>
        <dbReference type="SAM" id="Phobius"/>
    </source>
</evidence>
<keyword evidence="1" id="KW-1133">Transmembrane helix</keyword>
<proteinExistence type="predicted"/>
<dbReference type="AlphaFoldDB" id="A0A0C9N1E1"/>
<feature type="domain" description="TadE-like" evidence="2">
    <location>
        <begin position="17"/>
        <end position="40"/>
    </location>
</feature>
<evidence type="ECO:0000313" key="3">
    <source>
        <dbReference type="EMBL" id="GAN13379.1"/>
    </source>
</evidence>
<keyword evidence="4" id="KW-1185">Reference proteome</keyword>
<evidence type="ECO:0000259" key="2">
    <source>
        <dbReference type="Pfam" id="PF07811"/>
    </source>
</evidence>
<gene>
    <name evidence="3" type="ORF">SP6_17_00970</name>
</gene>
<dbReference type="EMBL" id="BBJS01000017">
    <property type="protein sequence ID" value="GAN13379.1"/>
    <property type="molecule type" value="Genomic_DNA"/>
</dbReference>
<protein>
    <submittedName>
        <fullName evidence="3">DNA, contig: SP617</fullName>
    </submittedName>
</protein>
<evidence type="ECO:0000313" key="4">
    <source>
        <dbReference type="Proteomes" id="UP000032025"/>
    </source>
</evidence>
<keyword evidence="1" id="KW-0812">Transmembrane</keyword>
<organism evidence="3 4">
    <name type="scientific">Sphingomonas paucimobilis NBRC 13935</name>
    <dbReference type="NCBI Taxonomy" id="1219050"/>
    <lineage>
        <taxon>Bacteria</taxon>
        <taxon>Pseudomonadati</taxon>
        <taxon>Pseudomonadota</taxon>
        <taxon>Alphaproteobacteria</taxon>
        <taxon>Sphingomonadales</taxon>
        <taxon>Sphingomonadaceae</taxon>
        <taxon>Sphingomonas</taxon>
    </lineage>
</organism>
<sequence length="182" mass="19699">MIPSVPRFVAALRDRRGVAMVEFALILPVMLVLYLGGAQLQDGIACNRKVTIATRAAGDLITQNTSGKISAKEVDDSLKVATQVLLPYAASEATVRVTEVATSNGRTSVVWSRGLNVAAYKRGTAIVIPPEMRMDGIYFLFAEVTYSYTPPISFGAIGPLNLKDSLYMIPRNTDQIDCPDCL</sequence>
<reference evidence="3 4" key="1">
    <citation type="submission" date="2014-08" db="EMBL/GenBank/DDBJ databases">
        <title>Whole genome shotgun sequence of Sphingomonas paucimobilis NBRC 13935.</title>
        <authorList>
            <person name="Hosoyama A."/>
            <person name="Hashimoto M."/>
            <person name="Hosoyama Y."/>
            <person name="Noguchi M."/>
            <person name="Uohara A."/>
            <person name="Ohji S."/>
            <person name="Katano-Makiyama Y."/>
            <person name="Ichikawa N."/>
            <person name="Kimura A."/>
            <person name="Yamazoe A."/>
            <person name="Fujita N."/>
        </authorList>
    </citation>
    <scope>NUCLEOTIDE SEQUENCE [LARGE SCALE GENOMIC DNA]</scope>
    <source>
        <strain evidence="3 4">NBRC 13935</strain>
    </source>
</reference>
<dbReference type="InterPro" id="IPR012495">
    <property type="entry name" value="TadE-like_dom"/>
</dbReference>